<gene>
    <name evidence="2" type="ORF">RFI_20159</name>
</gene>
<feature type="transmembrane region" description="Helical" evidence="1">
    <location>
        <begin position="88"/>
        <end position="105"/>
    </location>
</feature>
<keyword evidence="1" id="KW-0472">Membrane</keyword>
<dbReference type="EMBL" id="ASPP01017148">
    <property type="protein sequence ID" value="ETO17171.1"/>
    <property type="molecule type" value="Genomic_DNA"/>
</dbReference>
<comment type="caution">
    <text evidence="2">The sequence shown here is derived from an EMBL/GenBank/DDBJ whole genome shotgun (WGS) entry which is preliminary data.</text>
</comment>
<organism evidence="2 3">
    <name type="scientific">Reticulomyxa filosa</name>
    <dbReference type="NCBI Taxonomy" id="46433"/>
    <lineage>
        <taxon>Eukaryota</taxon>
        <taxon>Sar</taxon>
        <taxon>Rhizaria</taxon>
        <taxon>Retaria</taxon>
        <taxon>Foraminifera</taxon>
        <taxon>Monothalamids</taxon>
        <taxon>Reticulomyxidae</taxon>
        <taxon>Reticulomyxa</taxon>
    </lineage>
</organism>
<reference evidence="2 3" key="1">
    <citation type="journal article" date="2013" name="Curr. Biol.">
        <title>The Genome of the Foraminiferan Reticulomyxa filosa.</title>
        <authorList>
            <person name="Glockner G."/>
            <person name="Hulsmann N."/>
            <person name="Schleicher M."/>
            <person name="Noegel A.A."/>
            <person name="Eichinger L."/>
            <person name="Gallinger C."/>
            <person name="Pawlowski J."/>
            <person name="Sierra R."/>
            <person name="Euteneuer U."/>
            <person name="Pillet L."/>
            <person name="Moustafa A."/>
            <person name="Platzer M."/>
            <person name="Groth M."/>
            <person name="Szafranski K."/>
            <person name="Schliwa M."/>
        </authorList>
    </citation>
    <scope>NUCLEOTIDE SEQUENCE [LARGE SCALE GENOMIC DNA]</scope>
</reference>
<evidence type="ECO:0000313" key="2">
    <source>
        <dbReference type="EMBL" id="ETO17171.1"/>
    </source>
</evidence>
<accession>X6MU16</accession>
<keyword evidence="1" id="KW-1133">Transmembrane helix</keyword>
<dbReference type="AlphaFoldDB" id="X6MU16"/>
<evidence type="ECO:0000313" key="3">
    <source>
        <dbReference type="Proteomes" id="UP000023152"/>
    </source>
</evidence>
<keyword evidence="3" id="KW-1185">Reference proteome</keyword>
<keyword evidence="1" id="KW-0812">Transmembrane</keyword>
<dbReference type="Proteomes" id="UP000023152">
    <property type="component" value="Unassembled WGS sequence"/>
</dbReference>
<evidence type="ECO:0000256" key="1">
    <source>
        <dbReference type="SAM" id="Phobius"/>
    </source>
</evidence>
<proteinExistence type="predicted"/>
<feature type="non-terminal residue" evidence="2">
    <location>
        <position position="208"/>
    </location>
</feature>
<sequence length="208" mass="25604">MYLHILWNILKYPKNIKYRQISYQALCDYLDSKCHPLGADLEPMIAKIENFLQSIEFKKGNDDNWYYQHNRIQVLHLWNCYQKYINEQTVYVFILLFFFFFFFLYKMRYPIPKRVCMLLDEKWEEYKIAFDYQHRTIMLFDESELKVQSLQVGNPKKSSLEFNVNIQYYNDFDVEHTHAKWACLILNHIWHFRAMEFQDRDALANRLS</sequence>
<name>X6MU16_RETFI</name>
<protein>
    <submittedName>
        <fullName evidence="2">Uncharacterized protein</fullName>
    </submittedName>
</protein>